<gene>
    <name evidence="1" type="ORF">J5V16_18420</name>
</gene>
<evidence type="ECO:0000313" key="2">
    <source>
        <dbReference type="Proteomes" id="UP000681341"/>
    </source>
</evidence>
<evidence type="ECO:0000313" key="1">
    <source>
        <dbReference type="EMBL" id="MBO3734806.1"/>
    </source>
</evidence>
<sequence>MNTSAPATGPKAPNSGQRWPEGWTKLHVYLTDLDQVKAVAESYRGVIDLAAGDKHVPHEWLHATVASVECDAASIDGPTREKLIGRLREKTAEIKAFPLTIGPALAATGAIMLDTFPDTEFRRLVNACVDAVNEIVEGDHGRPCGGPGHVSLSYRSADTDADPRRGAIQNKLRDVRPGRTEITVSGVDLVRVIQSVDASTYTWEHIARLPLGE</sequence>
<dbReference type="InterPro" id="IPR009097">
    <property type="entry name" value="Cyclic_Pdiesterase"/>
</dbReference>
<comment type="caution">
    <text evidence="1">The sequence shown here is derived from an EMBL/GenBank/DDBJ whole genome shotgun (WGS) entry which is preliminary data.</text>
</comment>
<keyword evidence="2" id="KW-1185">Reference proteome</keyword>
<dbReference type="Proteomes" id="UP000681341">
    <property type="component" value="Unassembled WGS sequence"/>
</dbReference>
<organism evidence="1 2">
    <name type="scientific">Glycomyces niveus</name>
    <dbReference type="NCBI Taxonomy" id="2820287"/>
    <lineage>
        <taxon>Bacteria</taxon>
        <taxon>Bacillati</taxon>
        <taxon>Actinomycetota</taxon>
        <taxon>Actinomycetes</taxon>
        <taxon>Glycomycetales</taxon>
        <taxon>Glycomycetaceae</taxon>
        <taxon>Glycomyces</taxon>
    </lineage>
</organism>
<dbReference type="SUPFAM" id="SSF55144">
    <property type="entry name" value="LigT-like"/>
    <property type="match status" value="1"/>
</dbReference>
<proteinExistence type="predicted"/>
<name>A0ABS3U994_9ACTN</name>
<protein>
    <recommendedName>
        <fullName evidence="3">2'-5' RNA ligase family protein</fullName>
    </recommendedName>
</protein>
<dbReference type="Pfam" id="PF13563">
    <property type="entry name" value="2_5_RNA_ligase2"/>
    <property type="match status" value="1"/>
</dbReference>
<dbReference type="RefSeq" id="WP_208498222.1">
    <property type="nucleotide sequence ID" value="NZ_JAGFNP010000011.1"/>
</dbReference>
<reference evidence="1 2" key="1">
    <citation type="submission" date="2021-03" db="EMBL/GenBank/DDBJ databases">
        <title>Glycomyces sp. nov., a novel actinomycete isolated from soil.</title>
        <authorList>
            <person name="Yang X."/>
            <person name="Xu X."/>
        </authorList>
    </citation>
    <scope>NUCLEOTIDE SEQUENCE [LARGE SCALE GENOMIC DNA]</scope>
    <source>
        <strain evidence="1 2">NEAU-S30</strain>
    </source>
</reference>
<evidence type="ECO:0008006" key="3">
    <source>
        <dbReference type="Google" id="ProtNLM"/>
    </source>
</evidence>
<dbReference type="EMBL" id="JAGFNP010000011">
    <property type="protein sequence ID" value="MBO3734806.1"/>
    <property type="molecule type" value="Genomic_DNA"/>
</dbReference>
<accession>A0ABS3U994</accession>